<evidence type="ECO:0000256" key="1">
    <source>
        <dbReference type="SAM" id="MobiDB-lite"/>
    </source>
</evidence>
<gene>
    <name evidence="2" type="ORF">E1218_35435</name>
</gene>
<keyword evidence="3" id="KW-1185">Reference proteome</keyword>
<dbReference type="Gene3D" id="3.40.33.10">
    <property type="entry name" value="CAP"/>
    <property type="match status" value="1"/>
</dbReference>
<dbReference type="AlphaFoldDB" id="A0A4R4WAT5"/>
<comment type="caution">
    <text evidence="2">The sequence shown here is derived from an EMBL/GenBank/DDBJ whole genome shotgun (WGS) entry which is preliminary data.</text>
</comment>
<feature type="region of interest" description="Disordered" evidence="1">
    <location>
        <begin position="23"/>
        <end position="59"/>
    </location>
</feature>
<evidence type="ECO:0000313" key="2">
    <source>
        <dbReference type="EMBL" id="TDD12385.1"/>
    </source>
</evidence>
<organism evidence="2 3">
    <name type="scientific">Kribbella turkmenica</name>
    <dbReference type="NCBI Taxonomy" id="2530375"/>
    <lineage>
        <taxon>Bacteria</taxon>
        <taxon>Bacillati</taxon>
        <taxon>Actinomycetota</taxon>
        <taxon>Actinomycetes</taxon>
        <taxon>Propionibacteriales</taxon>
        <taxon>Kribbellaceae</taxon>
        <taxon>Kribbella</taxon>
    </lineage>
</organism>
<dbReference type="InterPro" id="IPR035940">
    <property type="entry name" value="CAP_sf"/>
</dbReference>
<evidence type="ECO:0000313" key="3">
    <source>
        <dbReference type="Proteomes" id="UP000295172"/>
    </source>
</evidence>
<dbReference type="EMBL" id="SMKR01000311">
    <property type="protein sequence ID" value="TDD12385.1"/>
    <property type="molecule type" value="Genomic_DNA"/>
</dbReference>
<dbReference type="Proteomes" id="UP000295172">
    <property type="component" value="Unassembled WGS sequence"/>
</dbReference>
<accession>A0A4R4WAT5</accession>
<dbReference type="OrthoDB" id="3826367at2"/>
<protein>
    <submittedName>
        <fullName evidence="2">CAP domain-containing protein</fullName>
    </submittedName>
</protein>
<name>A0A4R4WAT5_9ACTN</name>
<reference evidence="2 3" key="1">
    <citation type="submission" date="2019-02" db="EMBL/GenBank/DDBJ databases">
        <title>Draft genome sequences of novel Actinobacteria.</title>
        <authorList>
            <person name="Sahin N."/>
            <person name="Ay H."/>
            <person name="Saygin H."/>
        </authorList>
    </citation>
    <scope>NUCLEOTIDE SEQUENCE [LARGE SCALE GENOMIC DNA]</scope>
    <source>
        <strain evidence="2 3">16K104</strain>
    </source>
</reference>
<proteinExistence type="predicted"/>
<dbReference type="SUPFAM" id="SSF55797">
    <property type="entry name" value="PR-1-like"/>
    <property type="match status" value="1"/>
</dbReference>
<sequence length="119" mass="12812">MTADELELFDMIDAARVRNGCAPLEQDPNLTGGARAEAEDRAESGAVNSYTDSKTAAGGDNWSAQQAFDQMMAQKKSVVLNCNLKTLGVGMDDARYKACMLGPVLCTTRTRVAWVADFT</sequence>